<evidence type="ECO:0000313" key="2">
    <source>
        <dbReference type="Proteomes" id="UP001142055"/>
    </source>
</evidence>
<protein>
    <submittedName>
        <fullName evidence="1">Uncharacterized protein</fullName>
    </submittedName>
</protein>
<accession>A0A9Q0M4U0</accession>
<reference evidence="1" key="1">
    <citation type="submission" date="2022-12" db="EMBL/GenBank/DDBJ databases">
        <title>Genome assemblies of Blomia tropicalis.</title>
        <authorList>
            <person name="Cui Y."/>
        </authorList>
    </citation>
    <scope>NUCLEOTIDE SEQUENCE</scope>
    <source>
        <tissue evidence="1">Adult mites</tissue>
    </source>
</reference>
<evidence type="ECO:0000313" key="1">
    <source>
        <dbReference type="EMBL" id="KAJ6218929.1"/>
    </source>
</evidence>
<organism evidence="1 2">
    <name type="scientific">Blomia tropicalis</name>
    <name type="common">Mite</name>
    <dbReference type="NCBI Taxonomy" id="40697"/>
    <lineage>
        <taxon>Eukaryota</taxon>
        <taxon>Metazoa</taxon>
        <taxon>Ecdysozoa</taxon>
        <taxon>Arthropoda</taxon>
        <taxon>Chelicerata</taxon>
        <taxon>Arachnida</taxon>
        <taxon>Acari</taxon>
        <taxon>Acariformes</taxon>
        <taxon>Sarcoptiformes</taxon>
        <taxon>Astigmata</taxon>
        <taxon>Glycyphagoidea</taxon>
        <taxon>Echimyopodidae</taxon>
        <taxon>Blomia</taxon>
    </lineage>
</organism>
<proteinExistence type="predicted"/>
<sequence length="136" mass="15700">MGIMLNDNTDVDTELIETVLPDCKISGQEKDSMDDSTSISVITEPWTNGERGKWLIVFETTEYCDLADVIIENFLFFKKFSHLAQQMTRIQLNGVSQSIFDHVWHYFTTNQLNVPDRSSAHQVYRLADEVRHLISN</sequence>
<keyword evidence="2" id="KW-1185">Reference proteome</keyword>
<name>A0A9Q0M4U0_BLOTA</name>
<dbReference type="AlphaFoldDB" id="A0A9Q0M4U0"/>
<dbReference type="Proteomes" id="UP001142055">
    <property type="component" value="Chromosome 2"/>
</dbReference>
<gene>
    <name evidence="1" type="ORF">RDWZM_004741</name>
</gene>
<comment type="caution">
    <text evidence="1">The sequence shown here is derived from an EMBL/GenBank/DDBJ whole genome shotgun (WGS) entry which is preliminary data.</text>
</comment>
<dbReference type="EMBL" id="JAPWDV010000002">
    <property type="protein sequence ID" value="KAJ6218929.1"/>
    <property type="molecule type" value="Genomic_DNA"/>
</dbReference>